<feature type="compositionally biased region" description="Basic and acidic residues" evidence="1">
    <location>
        <begin position="72"/>
        <end position="85"/>
    </location>
</feature>
<dbReference type="Proteomes" id="UP000661858">
    <property type="component" value="Unassembled WGS sequence"/>
</dbReference>
<name>A0A937JRZ3_9ACTN</name>
<accession>A0A937JRZ3</accession>
<evidence type="ECO:0000313" key="3">
    <source>
        <dbReference type="Proteomes" id="UP000661858"/>
    </source>
</evidence>
<sequence length="85" mass="8773">MSSDTLTGTSVLSVIAAADPVFAPQFSTRPVSHRTPRAIPRPVSHRTSQAIPRPVSATPAVAASSPGGGRHSAGERGAWDTEDAR</sequence>
<feature type="compositionally biased region" description="Low complexity" evidence="1">
    <location>
        <begin position="52"/>
        <end position="65"/>
    </location>
</feature>
<evidence type="ECO:0000256" key="1">
    <source>
        <dbReference type="SAM" id="MobiDB-lite"/>
    </source>
</evidence>
<dbReference type="AlphaFoldDB" id="A0A937JRZ3"/>
<organism evidence="2 3">
    <name type="scientific">Streptomyces actinomycinicus</name>
    <dbReference type="NCBI Taxonomy" id="1695166"/>
    <lineage>
        <taxon>Bacteria</taxon>
        <taxon>Bacillati</taxon>
        <taxon>Actinomycetota</taxon>
        <taxon>Actinomycetes</taxon>
        <taxon>Kitasatosporales</taxon>
        <taxon>Streptomycetaceae</taxon>
        <taxon>Streptomyces</taxon>
    </lineage>
</organism>
<dbReference type="EMBL" id="JAERRK010000021">
    <property type="protein sequence ID" value="MBL1086217.1"/>
    <property type="molecule type" value="Genomic_DNA"/>
</dbReference>
<gene>
    <name evidence="2" type="ORF">JK359_30355</name>
</gene>
<reference evidence="2" key="1">
    <citation type="submission" date="2021-01" db="EMBL/GenBank/DDBJ databases">
        <title>WGS of actinomycetes isolated from Thailand.</title>
        <authorList>
            <person name="Thawai C."/>
        </authorList>
    </citation>
    <scope>NUCLEOTIDE SEQUENCE</scope>
    <source>
        <strain evidence="2">RCU-197</strain>
    </source>
</reference>
<comment type="caution">
    <text evidence="2">The sequence shown here is derived from an EMBL/GenBank/DDBJ whole genome shotgun (WGS) entry which is preliminary data.</text>
</comment>
<proteinExistence type="predicted"/>
<dbReference type="RefSeq" id="WP_201842405.1">
    <property type="nucleotide sequence ID" value="NZ_JAERRK010000021.1"/>
</dbReference>
<evidence type="ECO:0000313" key="2">
    <source>
        <dbReference type="EMBL" id="MBL1086217.1"/>
    </source>
</evidence>
<feature type="region of interest" description="Disordered" evidence="1">
    <location>
        <begin position="26"/>
        <end position="85"/>
    </location>
</feature>
<keyword evidence="3" id="KW-1185">Reference proteome</keyword>
<protein>
    <submittedName>
        <fullName evidence="2">Uncharacterized protein</fullName>
    </submittedName>
</protein>